<accession>A0A8S5L9B1</accession>
<keyword evidence="1" id="KW-0812">Transmembrane</keyword>
<organism evidence="2">
    <name type="scientific">Myoviridae sp. ctPuP5</name>
    <dbReference type="NCBI Taxonomy" id="2823543"/>
    <lineage>
        <taxon>Viruses</taxon>
        <taxon>Duplodnaviria</taxon>
        <taxon>Heunggongvirae</taxon>
        <taxon>Uroviricota</taxon>
        <taxon>Caudoviricetes</taxon>
    </lineage>
</organism>
<keyword evidence="1" id="KW-1133">Transmembrane helix</keyword>
<reference evidence="2" key="1">
    <citation type="journal article" date="2021" name="Proc. Natl. Acad. Sci. U.S.A.">
        <title>A Catalog of Tens of Thousands of Viruses from Human Metagenomes Reveals Hidden Associations with Chronic Diseases.</title>
        <authorList>
            <person name="Tisza M.J."/>
            <person name="Buck C.B."/>
        </authorList>
    </citation>
    <scope>NUCLEOTIDE SEQUENCE</scope>
    <source>
        <strain evidence="2">CtPuP5</strain>
    </source>
</reference>
<evidence type="ECO:0000256" key="1">
    <source>
        <dbReference type="SAM" id="Phobius"/>
    </source>
</evidence>
<feature type="transmembrane region" description="Helical" evidence="1">
    <location>
        <begin position="126"/>
        <end position="144"/>
    </location>
</feature>
<name>A0A8S5L9B1_9CAUD</name>
<proteinExistence type="predicted"/>
<protein>
    <submittedName>
        <fullName evidence="2">Restriction enzyme</fullName>
    </submittedName>
</protein>
<evidence type="ECO:0000313" key="2">
    <source>
        <dbReference type="EMBL" id="DAD66486.1"/>
    </source>
</evidence>
<dbReference type="Gene3D" id="3.40.960.10">
    <property type="entry name" value="VSR Endonuclease"/>
    <property type="match status" value="1"/>
</dbReference>
<dbReference type="EMBL" id="BK014662">
    <property type="protein sequence ID" value="DAD66486.1"/>
    <property type="molecule type" value="Genomic_DNA"/>
</dbReference>
<keyword evidence="1" id="KW-0472">Membrane</keyword>
<sequence>MATSVSERNLLSVVKAHYSDAVSQKRFDWLGNQSLDIYIPSKNVAIEYQGEQHYKPVHIYGGKKGFRQQQRFDKKKINLCKKNGVYLYYFTFVDDAPNRLHGKKMYKNTRKLLRSIKYPWLKWTKFVIEGLFWLCVVIYMFLFFI</sequence>